<evidence type="ECO:0000259" key="2">
    <source>
        <dbReference type="Pfam" id="PF02517"/>
    </source>
</evidence>
<dbReference type="AlphaFoldDB" id="A0A1F7WZH7"/>
<evidence type="ECO:0000313" key="3">
    <source>
        <dbReference type="EMBL" id="OGM08053.1"/>
    </source>
</evidence>
<reference evidence="3 4" key="1">
    <citation type="journal article" date="2016" name="Nat. Commun.">
        <title>Thousands of microbial genomes shed light on interconnected biogeochemical processes in an aquifer system.</title>
        <authorList>
            <person name="Anantharaman K."/>
            <person name="Brown C.T."/>
            <person name="Hug L.A."/>
            <person name="Sharon I."/>
            <person name="Castelle C.J."/>
            <person name="Probst A.J."/>
            <person name="Thomas B.C."/>
            <person name="Singh A."/>
            <person name="Wilkins M.J."/>
            <person name="Karaoz U."/>
            <person name="Brodie E.L."/>
            <person name="Williams K.H."/>
            <person name="Hubbard S.S."/>
            <person name="Banfield J.F."/>
        </authorList>
    </citation>
    <scope>NUCLEOTIDE SEQUENCE [LARGE SCALE GENOMIC DNA]</scope>
</reference>
<comment type="caution">
    <text evidence="3">The sequence shown here is derived from an EMBL/GenBank/DDBJ whole genome shotgun (WGS) entry which is preliminary data.</text>
</comment>
<keyword evidence="1" id="KW-0812">Transmembrane</keyword>
<dbReference type="GO" id="GO:0080120">
    <property type="term" value="P:CAAX-box protein maturation"/>
    <property type="evidence" value="ECO:0007669"/>
    <property type="project" value="UniProtKB-ARBA"/>
</dbReference>
<organism evidence="3 4">
    <name type="scientific">Candidatus Woesebacteria bacterium RBG_13_36_22</name>
    <dbReference type="NCBI Taxonomy" id="1802478"/>
    <lineage>
        <taxon>Bacteria</taxon>
        <taxon>Candidatus Woeseibacteriota</taxon>
    </lineage>
</organism>
<feature type="transmembrane region" description="Helical" evidence="1">
    <location>
        <begin position="150"/>
        <end position="172"/>
    </location>
</feature>
<feature type="transmembrane region" description="Helical" evidence="1">
    <location>
        <begin position="49"/>
        <end position="70"/>
    </location>
</feature>
<dbReference type="Pfam" id="PF02517">
    <property type="entry name" value="Rce1-like"/>
    <property type="match status" value="1"/>
</dbReference>
<proteinExistence type="predicted"/>
<sequence length="221" mass="25119">MTKIILGKDKTETLKHATILSAYLLVIWGLYRFLFKLPDEIEEVIIKPILWLIPTFYLVRMEGLGISSLGITLKKIFPTIYLSIGLGILFLVEALLINYSKYGNFSFGANIGQKSFLISIALSFATAISEEITFRGYIFTRVWNALGSEWTANFLTTAVWTLIHIPVTFFILKLDMGSGVIYLFLTTIFGLGSTFIFARTKNITSSILLHVLWEWPIILFR</sequence>
<dbReference type="GO" id="GO:0004175">
    <property type="term" value="F:endopeptidase activity"/>
    <property type="evidence" value="ECO:0007669"/>
    <property type="project" value="UniProtKB-ARBA"/>
</dbReference>
<name>A0A1F7WZH7_9BACT</name>
<protein>
    <recommendedName>
        <fullName evidence="2">CAAX prenyl protease 2/Lysostaphin resistance protein A-like domain-containing protein</fullName>
    </recommendedName>
</protein>
<feature type="transmembrane region" description="Helical" evidence="1">
    <location>
        <begin position="179"/>
        <end position="197"/>
    </location>
</feature>
<gene>
    <name evidence="3" type="ORF">A2Z67_05455</name>
</gene>
<feature type="transmembrane region" description="Helical" evidence="1">
    <location>
        <begin position="76"/>
        <end position="96"/>
    </location>
</feature>
<dbReference type="EMBL" id="MGFQ01000058">
    <property type="protein sequence ID" value="OGM08053.1"/>
    <property type="molecule type" value="Genomic_DNA"/>
</dbReference>
<dbReference type="InterPro" id="IPR003675">
    <property type="entry name" value="Rce1/LyrA-like_dom"/>
</dbReference>
<feature type="domain" description="CAAX prenyl protease 2/Lysostaphin resistance protein A-like" evidence="2">
    <location>
        <begin position="114"/>
        <end position="215"/>
    </location>
</feature>
<evidence type="ECO:0000313" key="4">
    <source>
        <dbReference type="Proteomes" id="UP000176939"/>
    </source>
</evidence>
<evidence type="ECO:0000256" key="1">
    <source>
        <dbReference type="SAM" id="Phobius"/>
    </source>
</evidence>
<accession>A0A1F7WZH7</accession>
<keyword evidence="1" id="KW-1133">Transmembrane helix</keyword>
<dbReference type="Proteomes" id="UP000176939">
    <property type="component" value="Unassembled WGS sequence"/>
</dbReference>
<feature type="transmembrane region" description="Helical" evidence="1">
    <location>
        <begin position="116"/>
        <end position="138"/>
    </location>
</feature>
<keyword evidence="1" id="KW-0472">Membrane</keyword>
<feature type="transmembrane region" description="Helical" evidence="1">
    <location>
        <begin position="20"/>
        <end position="37"/>
    </location>
</feature>